<organism evidence="2 3">
    <name type="scientific">Dissostichus mawsoni</name>
    <name type="common">Antarctic cod</name>
    <dbReference type="NCBI Taxonomy" id="36200"/>
    <lineage>
        <taxon>Eukaryota</taxon>
        <taxon>Metazoa</taxon>
        <taxon>Chordata</taxon>
        <taxon>Craniata</taxon>
        <taxon>Vertebrata</taxon>
        <taxon>Euteleostomi</taxon>
        <taxon>Actinopterygii</taxon>
        <taxon>Neopterygii</taxon>
        <taxon>Teleostei</taxon>
        <taxon>Neoteleostei</taxon>
        <taxon>Acanthomorphata</taxon>
        <taxon>Eupercaria</taxon>
        <taxon>Perciformes</taxon>
        <taxon>Notothenioidei</taxon>
        <taxon>Nototheniidae</taxon>
        <taxon>Dissostichus</taxon>
    </lineage>
</organism>
<dbReference type="Proteomes" id="UP000518266">
    <property type="component" value="Unassembled WGS sequence"/>
</dbReference>
<gene>
    <name evidence="2" type="ORF">F7725_017486</name>
</gene>
<protein>
    <submittedName>
        <fullName evidence="2">Uncharacterized protein</fullName>
    </submittedName>
</protein>
<proteinExistence type="predicted"/>
<keyword evidence="3" id="KW-1185">Reference proteome</keyword>
<dbReference type="EMBL" id="JAAKFY010000006">
    <property type="protein sequence ID" value="KAF3856763.1"/>
    <property type="molecule type" value="Genomic_DNA"/>
</dbReference>
<evidence type="ECO:0000313" key="3">
    <source>
        <dbReference type="Proteomes" id="UP000518266"/>
    </source>
</evidence>
<name>A0A7J5Z5F0_DISMA</name>
<feature type="region of interest" description="Disordered" evidence="1">
    <location>
        <begin position="114"/>
        <end position="135"/>
    </location>
</feature>
<evidence type="ECO:0000256" key="1">
    <source>
        <dbReference type="SAM" id="MobiDB-lite"/>
    </source>
</evidence>
<dbReference type="AlphaFoldDB" id="A0A7J5Z5F0"/>
<evidence type="ECO:0000313" key="2">
    <source>
        <dbReference type="EMBL" id="KAF3856763.1"/>
    </source>
</evidence>
<comment type="caution">
    <text evidence="2">The sequence shown here is derived from an EMBL/GenBank/DDBJ whole genome shotgun (WGS) entry which is preliminary data.</text>
</comment>
<sequence length="336" mass="35745">MISHFYATEPQRVWGCLLVPHLKAGNTEAAGVVGRSDHMNQERAVRDVLLTTLCECFCTGVLSHVGDPQDPSLRSSKEISALLGPSTAMERPPAPASLVQILKLSWRERERYRGEGSRTSCPHLGGSPLSQGPHSELEGAAWHVHTPVPHTHAVHAHLRGNEAHTVGVVARSDQLCRLAGPRGGGDLGGDVLHAIAVNFDRAGVSDLRLDHHDGDGTVGHVTAVLQDADLPLQQAGLVAAGRSQDAGGQQAQVRLMNVQREVCRRAQFDLRAPLVDVVVSGQSGQVADAARPILVVHTADIRFGGTLDGQAGLSGGVLHCDRPVQVVRDQRLSGFT</sequence>
<accession>A0A7J5Z5F0</accession>
<reference evidence="2 3" key="1">
    <citation type="submission" date="2020-03" db="EMBL/GenBank/DDBJ databases">
        <title>Dissostichus mawsoni Genome sequencing and assembly.</title>
        <authorList>
            <person name="Park H."/>
        </authorList>
    </citation>
    <scope>NUCLEOTIDE SEQUENCE [LARGE SCALE GENOMIC DNA]</scope>
    <source>
        <strain evidence="2">DM0001</strain>
        <tissue evidence="2">Muscle</tissue>
    </source>
</reference>